<keyword evidence="8" id="KW-1185">Reference proteome</keyword>
<evidence type="ECO:0000313" key="8">
    <source>
        <dbReference type="Proteomes" id="UP001154078"/>
    </source>
</evidence>
<organism evidence="7 8">
    <name type="scientific">Brassicogethes aeneus</name>
    <name type="common">Rape pollen beetle</name>
    <name type="synonym">Meligethes aeneus</name>
    <dbReference type="NCBI Taxonomy" id="1431903"/>
    <lineage>
        <taxon>Eukaryota</taxon>
        <taxon>Metazoa</taxon>
        <taxon>Ecdysozoa</taxon>
        <taxon>Arthropoda</taxon>
        <taxon>Hexapoda</taxon>
        <taxon>Insecta</taxon>
        <taxon>Pterygota</taxon>
        <taxon>Neoptera</taxon>
        <taxon>Endopterygota</taxon>
        <taxon>Coleoptera</taxon>
        <taxon>Polyphaga</taxon>
        <taxon>Cucujiformia</taxon>
        <taxon>Nitidulidae</taxon>
        <taxon>Meligethinae</taxon>
        <taxon>Brassicogethes</taxon>
    </lineage>
</organism>
<evidence type="ECO:0000313" key="7">
    <source>
        <dbReference type="EMBL" id="CAH0560408.1"/>
    </source>
</evidence>
<reference evidence="7" key="1">
    <citation type="submission" date="2021-12" db="EMBL/GenBank/DDBJ databases">
        <authorList>
            <person name="King R."/>
        </authorList>
    </citation>
    <scope>NUCLEOTIDE SEQUENCE</scope>
</reference>
<dbReference type="Pfam" id="PF05485">
    <property type="entry name" value="THAP"/>
    <property type="match status" value="1"/>
</dbReference>
<sequence>MVKRLKTCCVPRCIDKTSSRFNIPTDKFVRKIWVERIRNEKLVLQEDLQNFRVCKLHFADVCFEESGRLRKYSLPTLNLPDYKKPSLENCFFLPRTTDRLQATPEKVKKILKNLHVGDKIAGPSTSKLSSPVLKVKEIKRVYGKTCRRLTSNYSPVKHDNTGEAVLSGVMPHPV</sequence>
<name>A0A9P0BEJ1_BRAAE</name>
<dbReference type="GO" id="GO:0003677">
    <property type="term" value="F:DNA binding"/>
    <property type="evidence" value="ECO:0007669"/>
    <property type="project" value="UniProtKB-UniRule"/>
</dbReference>
<keyword evidence="3" id="KW-0862">Zinc</keyword>
<dbReference type="Proteomes" id="UP001154078">
    <property type="component" value="Chromosome 7"/>
</dbReference>
<dbReference type="InterPro" id="IPR006612">
    <property type="entry name" value="THAP_Znf"/>
</dbReference>
<evidence type="ECO:0000259" key="6">
    <source>
        <dbReference type="PROSITE" id="PS50950"/>
    </source>
</evidence>
<dbReference type="SUPFAM" id="SSF57716">
    <property type="entry name" value="Glucocorticoid receptor-like (DNA-binding domain)"/>
    <property type="match status" value="1"/>
</dbReference>
<keyword evidence="2 5" id="KW-0863">Zinc-finger</keyword>
<dbReference type="AlphaFoldDB" id="A0A9P0BEJ1"/>
<proteinExistence type="predicted"/>
<accession>A0A9P0BEJ1</accession>
<dbReference type="SMART" id="SM00692">
    <property type="entry name" value="DM3"/>
    <property type="match status" value="1"/>
</dbReference>
<evidence type="ECO:0000256" key="3">
    <source>
        <dbReference type="ARBA" id="ARBA00022833"/>
    </source>
</evidence>
<feature type="domain" description="THAP-type" evidence="6">
    <location>
        <begin position="1"/>
        <end position="78"/>
    </location>
</feature>
<keyword evidence="4 5" id="KW-0238">DNA-binding</keyword>
<gene>
    <name evidence="7" type="ORF">MELIAE_LOCUS10162</name>
</gene>
<dbReference type="PROSITE" id="PS50950">
    <property type="entry name" value="ZF_THAP"/>
    <property type="match status" value="1"/>
</dbReference>
<evidence type="ECO:0000256" key="2">
    <source>
        <dbReference type="ARBA" id="ARBA00022771"/>
    </source>
</evidence>
<evidence type="ECO:0000256" key="4">
    <source>
        <dbReference type="ARBA" id="ARBA00023125"/>
    </source>
</evidence>
<dbReference type="SMART" id="SM00980">
    <property type="entry name" value="THAP"/>
    <property type="match status" value="1"/>
</dbReference>
<evidence type="ECO:0000256" key="5">
    <source>
        <dbReference type="PROSITE-ProRule" id="PRU00309"/>
    </source>
</evidence>
<dbReference type="EMBL" id="OV121138">
    <property type="protein sequence ID" value="CAH0560408.1"/>
    <property type="molecule type" value="Genomic_DNA"/>
</dbReference>
<protein>
    <recommendedName>
        <fullName evidence="6">THAP-type domain-containing protein</fullName>
    </recommendedName>
</protein>
<evidence type="ECO:0000256" key="1">
    <source>
        <dbReference type="ARBA" id="ARBA00022723"/>
    </source>
</evidence>
<dbReference type="OrthoDB" id="6765727at2759"/>
<dbReference type="GO" id="GO:0008270">
    <property type="term" value="F:zinc ion binding"/>
    <property type="evidence" value="ECO:0007669"/>
    <property type="project" value="UniProtKB-KW"/>
</dbReference>
<keyword evidence="1" id="KW-0479">Metal-binding</keyword>